<comment type="similarity">
    <text evidence="2 7">Belongs to the ExbD/TolR family.</text>
</comment>
<accession>A0ABW5KCS3</accession>
<evidence type="ECO:0000256" key="1">
    <source>
        <dbReference type="ARBA" id="ARBA00004162"/>
    </source>
</evidence>
<dbReference type="Proteomes" id="UP001597394">
    <property type="component" value="Unassembled WGS sequence"/>
</dbReference>
<keyword evidence="4 7" id="KW-0812">Transmembrane</keyword>
<evidence type="ECO:0000256" key="7">
    <source>
        <dbReference type="RuleBase" id="RU003879"/>
    </source>
</evidence>
<keyword evidence="7" id="KW-0813">Transport</keyword>
<gene>
    <name evidence="10" type="ORF">ACFSO8_09780</name>
</gene>
<dbReference type="Pfam" id="PF02472">
    <property type="entry name" value="ExbD"/>
    <property type="match status" value="1"/>
</dbReference>
<evidence type="ECO:0000256" key="9">
    <source>
        <dbReference type="SAM" id="Phobius"/>
    </source>
</evidence>
<evidence type="ECO:0000256" key="8">
    <source>
        <dbReference type="SAM" id="MobiDB-lite"/>
    </source>
</evidence>
<evidence type="ECO:0000313" key="11">
    <source>
        <dbReference type="Proteomes" id="UP001597394"/>
    </source>
</evidence>
<keyword evidence="5 9" id="KW-1133">Transmembrane helix</keyword>
<evidence type="ECO:0000256" key="6">
    <source>
        <dbReference type="ARBA" id="ARBA00023136"/>
    </source>
</evidence>
<comment type="caution">
    <text evidence="10">The sequence shown here is derived from an EMBL/GenBank/DDBJ whole genome shotgun (WGS) entry which is preliminary data.</text>
</comment>
<reference evidence="11" key="1">
    <citation type="journal article" date="2019" name="Int. J. Syst. Evol. Microbiol.">
        <title>The Global Catalogue of Microorganisms (GCM) 10K type strain sequencing project: providing services to taxonomists for standard genome sequencing and annotation.</title>
        <authorList>
            <consortium name="The Broad Institute Genomics Platform"/>
            <consortium name="The Broad Institute Genome Sequencing Center for Infectious Disease"/>
            <person name="Wu L."/>
            <person name="Ma J."/>
        </authorList>
    </citation>
    <scope>NUCLEOTIDE SEQUENCE [LARGE SCALE GENOMIC DNA]</scope>
    <source>
        <strain evidence="11">KCTC 52204</strain>
    </source>
</reference>
<dbReference type="InterPro" id="IPR003400">
    <property type="entry name" value="ExbD"/>
</dbReference>
<keyword evidence="3" id="KW-1003">Cell membrane</keyword>
<keyword evidence="7" id="KW-0653">Protein transport</keyword>
<feature type="compositionally biased region" description="Basic and acidic residues" evidence="8">
    <location>
        <begin position="1"/>
        <end position="10"/>
    </location>
</feature>
<dbReference type="RefSeq" id="WP_255930363.1">
    <property type="nucleotide sequence ID" value="NZ_JANFQP010000002.1"/>
</dbReference>
<dbReference type="PANTHER" id="PTHR30558:SF3">
    <property type="entry name" value="BIOPOLYMER TRANSPORT PROTEIN EXBD-RELATED"/>
    <property type="match status" value="1"/>
</dbReference>
<evidence type="ECO:0000256" key="3">
    <source>
        <dbReference type="ARBA" id="ARBA00022475"/>
    </source>
</evidence>
<evidence type="ECO:0000256" key="2">
    <source>
        <dbReference type="ARBA" id="ARBA00005811"/>
    </source>
</evidence>
<feature type="region of interest" description="Disordered" evidence="8">
    <location>
        <begin position="1"/>
        <end position="22"/>
    </location>
</feature>
<name>A0ABW5KCS3_9FLAO</name>
<comment type="subcellular location">
    <subcellularLocation>
        <location evidence="1">Cell membrane</location>
        <topology evidence="1">Single-pass membrane protein</topology>
    </subcellularLocation>
    <subcellularLocation>
        <location evidence="7">Cell membrane</location>
        <topology evidence="7">Single-pass type II membrane protein</topology>
    </subcellularLocation>
</comment>
<keyword evidence="6 9" id="KW-0472">Membrane</keyword>
<feature type="transmembrane region" description="Helical" evidence="9">
    <location>
        <begin position="27"/>
        <end position="47"/>
    </location>
</feature>
<keyword evidence="11" id="KW-1185">Reference proteome</keyword>
<proteinExistence type="inferred from homology"/>
<evidence type="ECO:0000256" key="4">
    <source>
        <dbReference type="ARBA" id="ARBA00022692"/>
    </source>
</evidence>
<sequence length="192" mass="21154">MAEVQVKDNSGKGGKVRSKKQAPHVDLTPMVDLAFLLITFFMLVTTFNKPNVMDLGLPAKPKDPTQKPPPTEIDLSNSISLIIGKDNRIFYHQLDAASLNEQTLQETTFDRNGITKVIEQAKAKAKDQSKFTVIIKPTDDAVYKNFVDILDEMAITKNEIYGITDVKSWEQAVYDKKVGASSAPAAPAADTK</sequence>
<dbReference type="PANTHER" id="PTHR30558">
    <property type="entry name" value="EXBD MEMBRANE COMPONENT OF PMF-DRIVEN MACROMOLECULE IMPORT SYSTEM"/>
    <property type="match status" value="1"/>
</dbReference>
<protein>
    <submittedName>
        <fullName evidence="10">ExbD/TolR family protein</fullName>
    </submittedName>
</protein>
<organism evidence="10 11">
    <name type="scientific">Kaistella montana</name>
    <dbReference type="NCBI Taxonomy" id="1849733"/>
    <lineage>
        <taxon>Bacteria</taxon>
        <taxon>Pseudomonadati</taxon>
        <taxon>Bacteroidota</taxon>
        <taxon>Flavobacteriia</taxon>
        <taxon>Flavobacteriales</taxon>
        <taxon>Weeksellaceae</taxon>
        <taxon>Chryseobacterium group</taxon>
        <taxon>Kaistella</taxon>
    </lineage>
</organism>
<dbReference type="EMBL" id="JBHULG010000002">
    <property type="protein sequence ID" value="MFD2545750.1"/>
    <property type="molecule type" value="Genomic_DNA"/>
</dbReference>
<evidence type="ECO:0000313" key="10">
    <source>
        <dbReference type="EMBL" id="MFD2545750.1"/>
    </source>
</evidence>
<evidence type="ECO:0000256" key="5">
    <source>
        <dbReference type="ARBA" id="ARBA00022989"/>
    </source>
</evidence>